<dbReference type="Proteomes" id="UP000265903">
    <property type="component" value="Unassembled WGS sequence"/>
</dbReference>
<accession>A0A3M2RKD5</accession>
<comment type="caution">
    <text evidence="1">The sequence shown here is derived from an EMBL/GenBank/DDBJ whole genome shotgun (WGS) entry which is preliminary data.</text>
</comment>
<gene>
    <name evidence="1" type="ORF">DOQ08_00352</name>
</gene>
<dbReference type="AlphaFoldDB" id="A0A3M2RKD5"/>
<dbReference type="EMBL" id="QMDL01000001">
    <property type="protein sequence ID" value="RMJ05682.1"/>
    <property type="molecule type" value="Genomic_DNA"/>
</dbReference>
<evidence type="ECO:0000313" key="2">
    <source>
        <dbReference type="Proteomes" id="UP000265903"/>
    </source>
</evidence>
<reference evidence="1 2" key="1">
    <citation type="submission" date="2018-08" db="EMBL/GenBank/DDBJ databases">
        <title>Whole Genome Sequence of the Moderate Halophilic Marine Bacterium Marinobacter litoralis Sw-45.</title>
        <authorList>
            <person name="Musa H."/>
        </authorList>
    </citation>
    <scope>NUCLEOTIDE SEQUENCE [LARGE SCALE GENOMIC DNA]</scope>
    <source>
        <strain evidence="1 2">Sw-45</strain>
    </source>
</reference>
<name>A0A3M2RKD5_9GAMM</name>
<proteinExistence type="predicted"/>
<organism evidence="1 2">
    <name type="scientific">Marinobacter litoralis</name>
    <dbReference type="NCBI Taxonomy" id="187981"/>
    <lineage>
        <taxon>Bacteria</taxon>
        <taxon>Pseudomonadati</taxon>
        <taxon>Pseudomonadota</taxon>
        <taxon>Gammaproteobacteria</taxon>
        <taxon>Pseudomonadales</taxon>
        <taxon>Marinobacteraceae</taxon>
        <taxon>Marinobacter</taxon>
    </lineage>
</organism>
<evidence type="ECO:0000313" key="1">
    <source>
        <dbReference type="EMBL" id="RMJ05682.1"/>
    </source>
</evidence>
<keyword evidence="2" id="KW-1185">Reference proteome</keyword>
<sequence>MDSTSMTKSTASLTDKLFEAHVKHELSALKGAKLTKFLETELDELLDHANTIRLEQLVSAEQVMGVIQRIVVNMELDAGIPELAGEMAAKVTNAPVQAETTLGEILSREQAAAFVEEALELRQQRERFIAEIMAHPVYQELVSNVVYHGLVNYLYEDNLLTRSVPGVGSMMKLGKKVANKAVPGLDETFERRIKAWLSDSLPGLITRSEQFLQKALTDDELRDSVMAAWVSLEGTTIAELNEGMGDVRLQEFVVLGYEFWLNFRKTPYFEGCARAVVDHLYEKYGGVPVMDLLQDLGVTREVIVTELKELALPVVDVLREEGYLEALLRRRLGAFYRSSAAKKLLAE</sequence>
<protein>
    <submittedName>
        <fullName evidence="1">Uncharacterized protein</fullName>
    </submittedName>
</protein>